<dbReference type="PANTHER" id="PTHR43266:SF8">
    <property type="entry name" value="MACROLIDE-EFFLUX PROTEIN"/>
    <property type="match status" value="1"/>
</dbReference>
<evidence type="ECO:0000256" key="7">
    <source>
        <dbReference type="SAM" id="Phobius"/>
    </source>
</evidence>
<dbReference type="Gene3D" id="1.20.1250.20">
    <property type="entry name" value="MFS general substrate transporter like domains"/>
    <property type="match status" value="1"/>
</dbReference>
<sequence>MSNASPPRSSLFQNTYFRTILLSGALLQIGVWVRNFAILLFVMDQTNNDPYAVSLISVAQFGPIFLFSIIGGTFADRWRPRKTMIICDLLSALSVGAVLLTLVLGTWKAVFFATLISATLSQFSQPSGMKLLKLHVPGHELQPAMAMFQTMMAVFMVIGPALGTLLYQSFGISSAIGVMGVSFVLSAVVLFQLPRDEDGQKNHTGESFWTEFAAGFRYVWSKPSLRALGAIFTCIGLASGLIQPLFVFLVVERLGLPKEYLQWLMMVNGAAMLIGGGAVMNVAKKVSPQMLIAAGLLISAIGTFGNSLSTALWAVMFFQFINGLFFPCIHVGINTLLLKTSDAAYIGRVNGVLTPLFMGTMVVSMSIAGWLKSLYSLPLLFGGAGLLFAVSILFVLPMLRRKEVLAAPSQKA</sequence>
<dbReference type="EMBL" id="BJMH01000022">
    <property type="protein sequence ID" value="GEB34407.1"/>
    <property type="molecule type" value="Genomic_DNA"/>
</dbReference>
<evidence type="ECO:0000256" key="3">
    <source>
        <dbReference type="ARBA" id="ARBA00022475"/>
    </source>
</evidence>
<proteinExistence type="predicted"/>
<feature type="transmembrane region" description="Helical" evidence="7">
    <location>
        <begin position="377"/>
        <end position="396"/>
    </location>
</feature>
<feature type="transmembrane region" description="Helical" evidence="7">
    <location>
        <begin position="290"/>
        <end position="308"/>
    </location>
</feature>
<accession>A0A4Y3PM57</accession>
<keyword evidence="4 7" id="KW-0812">Transmembrane</keyword>
<dbReference type="CDD" id="cd06173">
    <property type="entry name" value="MFS_MefA_like"/>
    <property type="match status" value="1"/>
</dbReference>
<dbReference type="InterPro" id="IPR011701">
    <property type="entry name" value="MFS"/>
</dbReference>
<reference evidence="8 9" key="1">
    <citation type="submission" date="2019-06" db="EMBL/GenBank/DDBJ databases">
        <title>Whole genome shotgun sequence of Brevibacillus parabrevis NBRC 12334.</title>
        <authorList>
            <person name="Hosoyama A."/>
            <person name="Uohara A."/>
            <person name="Ohji S."/>
            <person name="Ichikawa N."/>
        </authorList>
    </citation>
    <scope>NUCLEOTIDE SEQUENCE [LARGE SCALE GENOMIC DNA]</scope>
    <source>
        <strain evidence="8 9">NBRC 12334</strain>
    </source>
</reference>
<feature type="transmembrane region" description="Helical" evidence="7">
    <location>
        <begin position="144"/>
        <end position="166"/>
    </location>
</feature>
<dbReference type="AlphaFoldDB" id="A0A4Y3PM57"/>
<comment type="subcellular location">
    <subcellularLocation>
        <location evidence="1">Cell membrane</location>
        <topology evidence="1">Multi-pass membrane protein</topology>
    </subcellularLocation>
</comment>
<protein>
    <submittedName>
        <fullName evidence="8">MFS transporter</fullName>
    </submittedName>
</protein>
<feature type="transmembrane region" description="Helical" evidence="7">
    <location>
        <begin position="55"/>
        <end position="74"/>
    </location>
</feature>
<dbReference type="GO" id="GO:0005886">
    <property type="term" value="C:plasma membrane"/>
    <property type="evidence" value="ECO:0007669"/>
    <property type="project" value="UniProtKB-SubCell"/>
</dbReference>
<feature type="transmembrane region" description="Helical" evidence="7">
    <location>
        <begin position="263"/>
        <end position="283"/>
    </location>
</feature>
<evidence type="ECO:0000313" key="8">
    <source>
        <dbReference type="EMBL" id="GEB34407.1"/>
    </source>
</evidence>
<dbReference type="Proteomes" id="UP000316882">
    <property type="component" value="Unassembled WGS sequence"/>
</dbReference>
<dbReference type="InterPro" id="IPR036259">
    <property type="entry name" value="MFS_trans_sf"/>
</dbReference>
<feature type="transmembrane region" description="Helical" evidence="7">
    <location>
        <begin position="314"/>
        <end position="337"/>
    </location>
</feature>
<name>A0A4Y3PM57_BREPA</name>
<keyword evidence="3" id="KW-1003">Cell membrane</keyword>
<evidence type="ECO:0000256" key="1">
    <source>
        <dbReference type="ARBA" id="ARBA00004651"/>
    </source>
</evidence>
<feature type="transmembrane region" description="Helical" evidence="7">
    <location>
        <begin position="227"/>
        <end position="251"/>
    </location>
</feature>
<dbReference type="Pfam" id="PF07690">
    <property type="entry name" value="MFS_1"/>
    <property type="match status" value="1"/>
</dbReference>
<evidence type="ECO:0000256" key="4">
    <source>
        <dbReference type="ARBA" id="ARBA00022692"/>
    </source>
</evidence>
<feature type="transmembrane region" description="Helical" evidence="7">
    <location>
        <begin position="20"/>
        <end position="43"/>
    </location>
</feature>
<dbReference type="STRING" id="54914.AV540_20775"/>
<organism evidence="8 9">
    <name type="scientific">Brevibacillus parabrevis</name>
    <dbReference type="NCBI Taxonomy" id="54914"/>
    <lineage>
        <taxon>Bacteria</taxon>
        <taxon>Bacillati</taxon>
        <taxon>Bacillota</taxon>
        <taxon>Bacilli</taxon>
        <taxon>Bacillales</taxon>
        <taxon>Paenibacillaceae</taxon>
        <taxon>Brevibacillus</taxon>
    </lineage>
</organism>
<keyword evidence="5 7" id="KW-1133">Transmembrane helix</keyword>
<dbReference type="SUPFAM" id="SSF103473">
    <property type="entry name" value="MFS general substrate transporter"/>
    <property type="match status" value="1"/>
</dbReference>
<keyword evidence="2" id="KW-0813">Transport</keyword>
<comment type="caution">
    <text evidence="8">The sequence shown here is derived from an EMBL/GenBank/DDBJ whole genome shotgun (WGS) entry which is preliminary data.</text>
</comment>
<dbReference type="PANTHER" id="PTHR43266">
    <property type="entry name" value="MACROLIDE-EFFLUX PROTEIN"/>
    <property type="match status" value="1"/>
</dbReference>
<keyword evidence="9" id="KW-1185">Reference proteome</keyword>
<gene>
    <name evidence="8" type="ORF">BPA01_39870</name>
</gene>
<evidence type="ECO:0000256" key="2">
    <source>
        <dbReference type="ARBA" id="ARBA00022448"/>
    </source>
</evidence>
<feature type="transmembrane region" description="Helical" evidence="7">
    <location>
        <begin position="349"/>
        <end position="371"/>
    </location>
</feature>
<keyword evidence="6 7" id="KW-0472">Membrane</keyword>
<dbReference type="RefSeq" id="WP_122964810.1">
    <property type="nucleotide sequence ID" value="NZ_BJMH01000022.1"/>
</dbReference>
<evidence type="ECO:0000313" key="9">
    <source>
        <dbReference type="Proteomes" id="UP000316882"/>
    </source>
</evidence>
<feature type="transmembrane region" description="Helical" evidence="7">
    <location>
        <begin position="172"/>
        <end position="193"/>
    </location>
</feature>
<evidence type="ECO:0000256" key="5">
    <source>
        <dbReference type="ARBA" id="ARBA00022989"/>
    </source>
</evidence>
<evidence type="ECO:0000256" key="6">
    <source>
        <dbReference type="ARBA" id="ARBA00023136"/>
    </source>
</evidence>
<dbReference type="GO" id="GO:0022857">
    <property type="term" value="F:transmembrane transporter activity"/>
    <property type="evidence" value="ECO:0007669"/>
    <property type="project" value="InterPro"/>
</dbReference>